<accession>A0A9X0AVC6</accession>
<dbReference type="AlphaFoldDB" id="A0A9X0AVC6"/>
<keyword evidence="3" id="KW-1185">Reference proteome</keyword>
<reference evidence="2" key="1">
    <citation type="submission" date="2022-11" db="EMBL/GenBank/DDBJ databases">
        <title>Genome Resource of Sclerotinia nivalis Strain SnTB1, a Plant Pathogen Isolated from American Ginseng.</title>
        <authorList>
            <person name="Fan S."/>
        </authorList>
    </citation>
    <scope>NUCLEOTIDE SEQUENCE</scope>
    <source>
        <strain evidence="2">SnTB1</strain>
    </source>
</reference>
<evidence type="ECO:0000313" key="2">
    <source>
        <dbReference type="EMBL" id="KAJ8069652.1"/>
    </source>
</evidence>
<dbReference type="OrthoDB" id="10428073at2759"/>
<comment type="caution">
    <text evidence="2">The sequence shown here is derived from an EMBL/GenBank/DDBJ whole genome shotgun (WGS) entry which is preliminary data.</text>
</comment>
<evidence type="ECO:0000313" key="3">
    <source>
        <dbReference type="Proteomes" id="UP001152300"/>
    </source>
</evidence>
<keyword evidence="1" id="KW-0472">Membrane</keyword>
<keyword evidence="1" id="KW-0812">Transmembrane</keyword>
<gene>
    <name evidence="2" type="ORF">OCU04_000085</name>
</gene>
<feature type="transmembrane region" description="Helical" evidence="1">
    <location>
        <begin position="25"/>
        <end position="47"/>
    </location>
</feature>
<evidence type="ECO:0000256" key="1">
    <source>
        <dbReference type="SAM" id="Phobius"/>
    </source>
</evidence>
<sequence length="142" mass="16170">MNTIIEKWAELTNPNLPLTGERLKLIVLISIFASTILVLADFTWHYYDVESWAASNDGEIYRWLINTYLDIERDGIILLARNIWHRYSILFWGFFGSDSIVGSTFQYAEVLGEEGDEVFVVGEEVLSERDADALELSGVGQC</sequence>
<organism evidence="2 3">
    <name type="scientific">Sclerotinia nivalis</name>
    <dbReference type="NCBI Taxonomy" id="352851"/>
    <lineage>
        <taxon>Eukaryota</taxon>
        <taxon>Fungi</taxon>
        <taxon>Dikarya</taxon>
        <taxon>Ascomycota</taxon>
        <taxon>Pezizomycotina</taxon>
        <taxon>Leotiomycetes</taxon>
        <taxon>Helotiales</taxon>
        <taxon>Sclerotiniaceae</taxon>
        <taxon>Sclerotinia</taxon>
    </lineage>
</organism>
<protein>
    <submittedName>
        <fullName evidence="2">Uncharacterized protein</fullName>
    </submittedName>
</protein>
<dbReference type="Proteomes" id="UP001152300">
    <property type="component" value="Unassembled WGS sequence"/>
</dbReference>
<keyword evidence="1" id="KW-1133">Transmembrane helix</keyword>
<dbReference type="EMBL" id="JAPEIS010000001">
    <property type="protein sequence ID" value="KAJ8069652.1"/>
    <property type="molecule type" value="Genomic_DNA"/>
</dbReference>
<proteinExistence type="predicted"/>
<name>A0A9X0AVC6_9HELO</name>